<dbReference type="Gene3D" id="3.40.250.10">
    <property type="entry name" value="Rhodanese-like domain"/>
    <property type="match status" value="1"/>
</dbReference>
<reference evidence="3 4" key="1">
    <citation type="submission" date="2016-02" db="EMBL/GenBank/DDBJ databases">
        <authorList>
            <person name="Wen L."/>
            <person name="He K."/>
            <person name="Yang H."/>
        </authorList>
    </citation>
    <scope>NUCLEOTIDE SEQUENCE [LARGE SCALE GENOMIC DNA]</scope>
    <source>
        <strain evidence="3">ShG14-8</strain>
    </source>
</reference>
<dbReference type="CDD" id="cd00090">
    <property type="entry name" value="HTH_ARSR"/>
    <property type="match status" value="1"/>
</dbReference>
<feature type="domain" description="HTH arsR-type" evidence="2">
    <location>
        <begin position="20"/>
        <end position="114"/>
    </location>
</feature>
<dbReference type="SUPFAM" id="SSF52821">
    <property type="entry name" value="Rhodanese/Cell cycle control phosphatase"/>
    <property type="match status" value="1"/>
</dbReference>
<dbReference type="Proteomes" id="UP000070578">
    <property type="component" value="Unassembled WGS sequence"/>
</dbReference>
<dbReference type="CDD" id="cd00158">
    <property type="entry name" value="RHOD"/>
    <property type="match status" value="1"/>
</dbReference>
<dbReference type="SMART" id="SM00450">
    <property type="entry name" value="RHOD"/>
    <property type="match status" value="1"/>
</dbReference>
<dbReference type="InterPro" id="IPR050229">
    <property type="entry name" value="GlpE_sulfurtransferase"/>
</dbReference>
<organism evidence="3 4">
    <name type="scientific">Candidatus Gallionella acididurans</name>
    <dbReference type="NCBI Taxonomy" id="1796491"/>
    <lineage>
        <taxon>Bacteria</taxon>
        <taxon>Pseudomonadati</taxon>
        <taxon>Pseudomonadota</taxon>
        <taxon>Betaproteobacteria</taxon>
        <taxon>Nitrosomonadales</taxon>
        <taxon>Gallionellaceae</taxon>
        <taxon>Gallionella</taxon>
    </lineage>
</organism>
<protein>
    <submittedName>
        <fullName evidence="3">Putative transcription regulatory protein, ArsR family</fullName>
    </submittedName>
</protein>
<dbReference type="PANTHER" id="PTHR43031:SF16">
    <property type="entry name" value="OXIDOREDUCTASE"/>
    <property type="match status" value="1"/>
</dbReference>
<dbReference type="InterPro" id="IPR036388">
    <property type="entry name" value="WH-like_DNA-bd_sf"/>
</dbReference>
<dbReference type="NCBIfam" id="NF033788">
    <property type="entry name" value="HTH_metalloreg"/>
    <property type="match status" value="1"/>
</dbReference>
<evidence type="ECO:0000313" key="4">
    <source>
        <dbReference type="Proteomes" id="UP000070578"/>
    </source>
</evidence>
<dbReference type="PANTHER" id="PTHR43031">
    <property type="entry name" value="FAD-DEPENDENT OXIDOREDUCTASE"/>
    <property type="match status" value="1"/>
</dbReference>
<dbReference type="InterPro" id="IPR036873">
    <property type="entry name" value="Rhodanese-like_dom_sf"/>
</dbReference>
<reference evidence="3 4" key="2">
    <citation type="submission" date="2016-03" db="EMBL/GenBank/DDBJ databases">
        <title>New uncultured bacterium of the family Gallionellaceae from acid mine drainage: description and reconstruction of genome based on metagenomic analysis of microbial community.</title>
        <authorList>
            <person name="Kadnikov V."/>
            <person name="Ivasenko D."/>
            <person name="Beletsky A."/>
            <person name="Mardanov A."/>
            <person name="Danilova E."/>
            <person name="Pimenov N."/>
            <person name="Karnachuk O."/>
            <person name="Ravin N."/>
        </authorList>
    </citation>
    <scope>NUCLEOTIDE SEQUENCE [LARGE SCALE GENOMIC DNA]</scope>
    <source>
        <strain evidence="3">ShG14-8</strain>
    </source>
</reference>
<dbReference type="PATRIC" id="fig|1796491.3.peg.3611"/>
<gene>
    <name evidence="3" type="ORF">AWT59_3288</name>
</gene>
<dbReference type="GO" id="GO:0003700">
    <property type="term" value="F:DNA-binding transcription factor activity"/>
    <property type="evidence" value="ECO:0007669"/>
    <property type="project" value="InterPro"/>
</dbReference>
<dbReference type="Gene3D" id="1.10.10.10">
    <property type="entry name" value="Winged helix-like DNA-binding domain superfamily/Winged helix DNA-binding domain"/>
    <property type="match status" value="1"/>
</dbReference>
<dbReference type="PROSITE" id="PS50987">
    <property type="entry name" value="HTH_ARSR_2"/>
    <property type="match status" value="1"/>
</dbReference>
<dbReference type="EMBL" id="LSLI01000193">
    <property type="protein sequence ID" value="KXS30585.1"/>
    <property type="molecule type" value="Genomic_DNA"/>
</dbReference>
<accession>A0A139BPG5</accession>
<evidence type="ECO:0000259" key="1">
    <source>
        <dbReference type="PROSITE" id="PS50206"/>
    </source>
</evidence>
<dbReference type="PROSITE" id="PS50206">
    <property type="entry name" value="RHODANESE_3"/>
    <property type="match status" value="1"/>
</dbReference>
<comment type="caution">
    <text evidence="3">The sequence shown here is derived from an EMBL/GenBank/DDBJ whole genome shotgun (WGS) entry which is preliminary data.</text>
</comment>
<sequence>VSYVYSNIKWIDEMKDARKIKDLLYEQVSRIGKVFSSPKRLELIELLCQGEKTVETLAHEASISVKLTSAHLRELRMAHFVETERQGKNIYYRLADKSVADLWVQVHALAEDRLIELQLALQEIAIQPGDLIPSDRESLMKAARKGDVVVLDVRPTEEYLVTHLPFARSIPLEELRQRLAELPKDRSIVAYCRGPYCLMAKDAVDLLKQEGYTAIHLRDGVAEWGLLGRQ</sequence>
<dbReference type="InterPro" id="IPR011991">
    <property type="entry name" value="ArsR-like_HTH"/>
</dbReference>
<dbReference type="SMART" id="SM00418">
    <property type="entry name" value="HTH_ARSR"/>
    <property type="match status" value="1"/>
</dbReference>
<proteinExistence type="predicted"/>
<dbReference type="InterPro" id="IPR001845">
    <property type="entry name" value="HTH_ArsR_DNA-bd_dom"/>
</dbReference>
<dbReference type="PRINTS" id="PR00778">
    <property type="entry name" value="HTHARSR"/>
</dbReference>
<dbReference type="AlphaFoldDB" id="A0A139BPG5"/>
<evidence type="ECO:0000313" key="3">
    <source>
        <dbReference type="EMBL" id="KXS30585.1"/>
    </source>
</evidence>
<dbReference type="InterPro" id="IPR001763">
    <property type="entry name" value="Rhodanese-like_dom"/>
</dbReference>
<dbReference type="Pfam" id="PF00581">
    <property type="entry name" value="Rhodanese"/>
    <property type="match status" value="1"/>
</dbReference>
<name>A0A139BPG5_9PROT</name>
<dbReference type="Pfam" id="PF01022">
    <property type="entry name" value="HTH_5"/>
    <property type="match status" value="1"/>
</dbReference>
<feature type="non-terminal residue" evidence="3">
    <location>
        <position position="1"/>
    </location>
</feature>
<feature type="domain" description="Rhodanese" evidence="1">
    <location>
        <begin position="144"/>
        <end position="229"/>
    </location>
</feature>
<evidence type="ECO:0000259" key="2">
    <source>
        <dbReference type="PROSITE" id="PS50987"/>
    </source>
</evidence>
<dbReference type="SUPFAM" id="SSF46785">
    <property type="entry name" value="Winged helix' DNA-binding domain"/>
    <property type="match status" value="1"/>
</dbReference>
<dbReference type="InterPro" id="IPR036390">
    <property type="entry name" value="WH_DNA-bd_sf"/>
</dbReference>